<name>A0A9D4GJC3_DREPO</name>
<gene>
    <name evidence="2" type="ORF">DPMN_119458</name>
</gene>
<proteinExistence type="predicted"/>
<evidence type="ECO:0000256" key="1">
    <source>
        <dbReference type="SAM" id="SignalP"/>
    </source>
</evidence>
<dbReference type="EMBL" id="JAIWYP010000005">
    <property type="protein sequence ID" value="KAH3817902.1"/>
    <property type="molecule type" value="Genomic_DNA"/>
</dbReference>
<protein>
    <submittedName>
        <fullName evidence="2">Uncharacterized protein</fullName>
    </submittedName>
</protein>
<organism evidence="2 3">
    <name type="scientific">Dreissena polymorpha</name>
    <name type="common">Zebra mussel</name>
    <name type="synonym">Mytilus polymorpha</name>
    <dbReference type="NCBI Taxonomy" id="45954"/>
    <lineage>
        <taxon>Eukaryota</taxon>
        <taxon>Metazoa</taxon>
        <taxon>Spiralia</taxon>
        <taxon>Lophotrochozoa</taxon>
        <taxon>Mollusca</taxon>
        <taxon>Bivalvia</taxon>
        <taxon>Autobranchia</taxon>
        <taxon>Heteroconchia</taxon>
        <taxon>Euheterodonta</taxon>
        <taxon>Imparidentia</taxon>
        <taxon>Neoheterodontei</taxon>
        <taxon>Myida</taxon>
        <taxon>Dreissenoidea</taxon>
        <taxon>Dreissenidae</taxon>
        <taxon>Dreissena</taxon>
    </lineage>
</organism>
<dbReference type="Proteomes" id="UP000828390">
    <property type="component" value="Unassembled WGS sequence"/>
</dbReference>
<comment type="caution">
    <text evidence="2">The sequence shown here is derived from an EMBL/GenBank/DDBJ whole genome shotgun (WGS) entry which is preliminary data.</text>
</comment>
<accession>A0A9D4GJC3</accession>
<feature type="chain" id="PRO_5038844468" evidence="1">
    <location>
        <begin position="27"/>
        <end position="65"/>
    </location>
</feature>
<keyword evidence="1" id="KW-0732">Signal</keyword>
<feature type="signal peptide" evidence="1">
    <location>
        <begin position="1"/>
        <end position="26"/>
    </location>
</feature>
<reference evidence="2" key="1">
    <citation type="journal article" date="2019" name="bioRxiv">
        <title>The Genome of the Zebra Mussel, Dreissena polymorpha: A Resource for Invasive Species Research.</title>
        <authorList>
            <person name="McCartney M.A."/>
            <person name="Auch B."/>
            <person name="Kono T."/>
            <person name="Mallez S."/>
            <person name="Zhang Y."/>
            <person name="Obille A."/>
            <person name="Becker A."/>
            <person name="Abrahante J.E."/>
            <person name="Garbe J."/>
            <person name="Badalamenti J.P."/>
            <person name="Herman A."/>
            <person name="Mangelson H."/>
            <person name="Liachko I."/>
            <person name="Sullivan S."/>
            <person name="Sone E.D."/>
            <person name="Koren S."/>
            <person name="Silverstein K.A.T."/>
            <person name="Beckman K.B."/>
            <person name="Gohl D.M."/>
        </authorList>
    </citation>
    <scope>NUCLEOTIDE SEQUENCE</scope>
    <source>
        <strain evidence="2">Duluth1</strain>
        <tissue evidence="2">Whole animal</tissue>
    </source>
</reference>
<evidence type="ECO:0000313" key="3">
    <source>
        <dbReference type="Proteomes" id="UP000828390"/>
    </source>
</evidence>
<reference evidence="2" key="2">
    <citation type="submission" date="2020-11" db="EMBL/GenBank/DDBJ databases">
        <authorList>
            <person name="McCartney M.A."/>
            <person name="Auch B."/>
            <person name="Kono T."/>
            <person name="Mallez S."/>
            <person name="Becker A."/>
            <person name="Gohl D.M."/>
            <person name="Silverstein K.A.T."/>
            <person name="Koren S."/>
            <person name="Bechman K.B."/>
            <person name="Herman A."/>
            <person name="Abrahante J.E."/>
            <person name="Garbe J."/>
        </authorList>
    </citation>
    <scope>NUCLEOTIDE SEQUENCE</scope>
    <source>
        <strain evidence="2">Duluth1</strain>
        <tissue evidence="2">Whole animal</tissue>
    </source>
</reference>
<sequence>MSSVRILVVLMVVCVLAGSLVQQAEATDGCACALNCKWNECLVERCGRWGLRRLCCPNNSPECHK</sequence>
<dbReference type="AlphaFoldDB" id="A0A9D4GJC3"/>
<keyword evidence="3" id="KW-1185">Reference proteome</keyword>
<evidence type="ECO:0000313" key="2">
    <source>
        <dbReference type="EMBL" id="KAH3817902.1"/>
    </source>
</evidence>